<dbReference type="Pfam" id="PF13620">
    <property type="entry name" value="CarboxypepD_reg"/>
    <property type="match status" value="1"/>
</dbReference>
<evidence type="ECO:0000259" key="3">
    <source>
        <dbReference type="Pfam" id="PF14321"/>
    </source>
</evidence>
<feature type="region of interest" description="Disordered" evidence="1">
    <location>
        <begin position="62"/>
        <end position="83"/>
    </location>
</feature>
<proteinExistence type="predicted"/>
<protein>
    <recommendedName>
        <fullName evidence="3">DUF4382 domain-containing protein</fullName>
    </recommendedName>
</protein>
<feature type="domain" description="DUF4382" evidence="3">
    <location>
        <begin position="30"/>
        <end position="195"/>
    </location>
</feature>
<accession>A0ABQ1QQ64</accession>
<dbReference type="Proteomes" id="UP000625780">
    <property type="component" value="Unassembled WGS sequence"/>
</dbReference>
<name>A0ABQ1QQ64_9FLAO</name>
<dbReference type="SUPFAM" id="SSF49452">
    <property type="entry name" value="Starch-binding domain-like"/>
    <property type="match status" value="1"/>
</dbReference>
<dbReference type="InterPro" id="IPR025491">
    <property type="entry name" value="DUF4382"/>
</dbReference>
<dbReference type="Gene3D" id="2.60.40.1120">
    <property type="entry name" value="Carboxypeptidase-like, regulatory domain"/>
    <property type="match status" value="1"/>
</dbReference>
<dbReference type="InterPro" id="IPR013784">
    <property type="entry name" value="Carb-bd-like_fold"/>
</dbReference>
<sequence length="302" mass="32832">MRTNFIYAFVLGLLVLASCSKSETNSPEMGSLSIQLTDAPFPHDMVAEANVTIFKIEARYHGDDEDYEGEGEEHSGMDEENSMEDDSESSFVVLMEEEITVNLLDLTNGVTETLVDVDIPAGVYDLFRVYVRDANIVLDDENNTTYDLKFPSGESSGVKIFIDPPLVVTGGLSADLLFDFDVCRSFVPRGKMGTANFNGFNFKPVIKVSNLTTAGTLQGVISAVGETEIMLLEGAQITVSQEGEVVTTTFSGENGGYVVMGLDAGFYDLSVELEGYDPQTLEGVVIDTGNYTTVDFELLLSE</sequence>
<dbReference type="PROSITE" id="PS51257">
    <property type="entry name" value="PROKAR_LIPOPROTEIN"/>
    <property type="match status" value="1"/>
</dbReference>
<keyword evidence="5" id="KW-1185">Reference proteome</keyword>
<gene>
    <name evidence="4" type="ORF">GCM10011361_02780</name>
</gene>
<dbReference type="Pfam" id="PF14321">
    <property type="entry name" value="DUF4382"/>
    <property type="match status" value="1"/>
</dbReference>
<dbReference type="EMBL" id="BMFH01000001">
    <property type="protein sequence ID" value="GGD39091.1"/>
    <property type="molecule type" value="Genomic_DNA"/>
</dbReference>
<feature type="chain" id="PRO_5045280323" description="DUF4382 domain-containing protein" evidence="2">
    <location>
        <begin position="23"/>
        <end position="302"/>
    </location>
</feature>
<reference evidence="5" key="1">
    <citation type="journal article" date="2019" name="Int. J. Syst. Evol. Microbiol.">
        <title>The Global Catalogue of Microorganisms (GCM) 10K type strain sequencing project: providing services to taxonomists for standard genome sequencing and annotation.</title>
        <authorList>
            <consortium name="The Broad Institute Genomics Platform"/>
            <consortium name="The Broad Institute Genome Sequencing Center for Infectious Disease"/>
            <person name="Wu L."/>
            <person name="Ma J."/>
        </authorList>
    </citation>
    <scope>NUCLEOTIDE SEQUENCE [LARGE SCALE GENOMIC DNA]</scope>
    <source>
        <strain evidence="5">CGMCC 1.12606</strain>
    </source>
</reference>
<feature type="signal peptide" evidence="2">
    <location>
        <begin position="1"/>
        <end position="22"/>
    </location>
</feature>
<evidence type="ECO:0000313" key="4">
    <source>
        <dbReference type="EMBL" id="GGD39091.1"/>
    </source>
</evidence>
<keyword evidence="2" id="KW-0732">Signal</keyword>
<dbReference type="RefSeq" id="WP_188368920.1">
    <property type="nucleotide sequence ID" value="NZ_BMFH01000001.1"/>
</dbReference>
<evidence type="ECO:0000313" key="5">
    <source>
        <dbReference type="Proteomes" id="UP000625780"/>
    </source>
</evidence>
<organism evidence="4 5">
    <name type="scientific">Muriicola marianensis</name>
    <dbReference type="NCBI Taxonomy" id="1324801"/>
    <lineage>
        <taxon>Bacteria</taxon>
        <taxon>Pseudomonadati</taxon>
        <taxon>Bacteroidota</taxon>
        <taxon>Flavobacteriia</taxon>
        <taxon>Flavobacteriales</taxon>
        <taxon>Flavobacteriaceae</taxon>
        <taxon>Muriicola</taxon>
    </lineage>
</organism>
<evidence type="ECO:0000256" key="2">
    <source>
        <dbReference type="SAM" id="SignalP"/>
    </source>
</evidence>
<evidence type="ECO:0000256" key="1">
    <source>
        <dbReference type="SAM" id="MobiDB-lite"/>
    </source>
</evidence>
<comment type="caution">
    <text evidence="4">The sequence shown here is derived from an EMBL/GenBank/DDBJ whole genome shotgun (WGS) entry which is preliminary data.</text>
</comment>